<dbReference type="SUPFAM" id="SSF46565">
    <property type="entry name" value="Chaperone J-domain"/>
    <property type="match status" value="1"/>
</dbReference>
<evidence type="ECO:0000259" key="9">
    <source>
        <dbReference type="PROSITE" id="PS51188"/>
    </source>
</evidence>
<dbReference type="SMART" id="SM00271">
    <property type="entry name" value="DnaJ"/>
    <property type="match status" value="1"/>
</dbReference>
<dbReference type="SUPFAM" id="SSF57938">
    <property type="entry name" value="DnaJ/Hsp40 cysteine-rich domain"/>
    <property type="match status" value="1"/>
</dbReference>
<dbReference type="EMBL" id="JADGIZ020000005">
    <property type="protein sequence ID" value="KAL2918919.1"/>
    <property type="molecule type" value="Genomic_DNA"/>
</dbReference>
<keyword evidence="5" id="KW-0143">Chaperone</keyword>
<evidence type="ECO:0000256" key="5">
    <source>
        <dbReference type="ARBA" id="ARBA00023186"/>
    </source>
</evidence>
<feature type="domain" description="CR-type" evidence="9">
    <location>
        <begin position="164"/>
        <end position="244"/>
    </location>
</feature>
<keyword evidence="2" id="KW-0677">Repeat</keyword>
<dbReference type="InterPro" id="IPR018253">
    <property type="entry name" value="DnaJ_domain_CS"/>
</dbReference>
<dbReference type="PANTHER" id="PTHR43096:SF52">
    <property type="entry name" value="DNAJ HOMOLOG 1, MITOCHONDRIAL-RELATED"/>
    <property type="match status" value="1"/>
</dbReference>
<dbReference type="InterPro" id="IPR036869">
    <property type="entry name" value="J_dom_sf"/>
</dbReference>
<evidence type="ECO:0000259" key="8">
    <source>
        <dbReference type="PROSITE" id="PS50076"/>
    </source>
</evidence>
<feature type="zinc finger region" description="CR-type" evidence="6">
    <location>
        <begin position="164"/>
        <end position="244"/>
    </location>
</feature>
<dbReference type="Gene3D" id="2.10.230.10">
    <property type="entry name" value="Heat shock protein DnaJ, cysteine-rich domain"/>
    <property type="match status" value="1"/>
</dbReference>
<evidence type="ECO:0000256" key="1">
    <source>
        <dbReference type="ARBA" id="ARBA00022723"/>
    </source>
</evidence>
<dbReference type="InterPro" id="IPR036410">
    <property type="entry name" value="HSP_DnaJ_Cys-rich_dom_sf"/>
</dbReference>
<dbReference type="PROSITE" id="PS00636">
    <property type="entry name" value="DNAJ_1"/>
    <property type="match status" value="1"/>
</dbReference>
<evidence type="ECO:0000256" key="6">
    <source>
        <dbReference type="PROSITE-ProRule" id="PRU00546"/>
    </source>
</evidence>
<dbReference type="SUPFAM" id="SSF49493">
    <property type="entry name" value="HSP40/DnaJ peptide-binding domain"/>
    <property type="match status" value="2"/>
</dbReference>
<keyword evidence="1 6" id="KW-0479">Metal-binding</keyword>
<keyword evidence="4 6" id="KW-0862">Zinc</keyword>
<evidence type="ECO:0000313" key="10">
    <source>
        <dbReference type="EMBL" id="KAL2918919.1"/>
    </source>
</evidence>
<feature type="compositionally biased region" description="Basic and acidic residues" evidence="7">
    <location>
        <begin position="441"/>
        <end position="452"/>
    </location>
</feature>
<dbReference type="PROSITE" id="PS50076">
    <property type="entry name" value="DNAJ_2"/>
    <property type="match status" value="1"/>
</dbReference>
<dbReference type="Pfam" id="PF00684">
    <property type="entry name" value="DnaJ_CXXCXGXG"/>
    <property type="match status" value="1"/>
</dbReference>
<dbReference type="InterPro" id="IPR002939">
    <property type="entry name" value="DnaJ_C"/>
</dbReference>
<dbReference type="InterPro" id="IPR001305">
    <property type="entry name" value="HSP_DnaJ_Cys-rich_dom"/>
</dbReference>
<evidence type="ECO:0000256" key="7">
    <source>
        <dbReference type="SAM" id="MobiDB-lite"/>
    </source>
</evidence>
<keyword evidence="11" id="KW-1185">Reference proteome</keyword>
<dbReference type="Pfam" id="PF01556">
    <property type="entry name" value="DnaJ_C"/>
    <property type="match status" value="1"/>
</dbReference>
<feature type="region of interest" description="Disordered" evidence="7">
    <location>
        <begin position="341"/>
        <end position="364"/>
    </location>
</feature>
<feature type="compositionally biased region" description="Basic and acidic residues" evidence="7">
    <location>
        <begin position="400"/>
        <end position="420"/>
    </location>
</feature>
<dbReference type="CDD" id="cd10747">
    <property type="entry name" value="DnaJ_C"/>
    <property type="match status" value="1"/>
</dbReference>
<evidence type="ECO:0000256" key="3">
    <source>
        <dbReference type="ARBA" id="ARBA00022771"/>
    </source>
</evidence>
<dbReference type="PANTHER" id="PTHR43096">
    <property type="entry name" value="DNAJ HOMOLOG 1, MITOCHONDRIAL-RELATED"/>
    <property type="match status" value="1"/>
</dbReference>
<feature type="domain" description="J" evidence="8">
    <location>
        <begin position="34"/>
        <end position="98"/>
    </location>
</feature>
<sequence>MNPIRPAVAAVSAAAASAAMPGPVAAAPSRLKGNPYDILGVSKSASANEIKKAYYQLAKKYHPDTNKDSAAKEKFVEIQEAYELLSDEQKRATYDQFGSAGDPSSDGFPGGGFSGFPGGAGGFNADIFEQLFNGFSRGSTRQSQYVGEDLSTSMNISFMEAAKGAKKPLSFVSVRVCQPCSGSGIKAGQSAKTCGTCMGTGQTVFSRGGFHMATTCNACGGTGRIIPPGAKCNSCSGAGRVRERQSVIVDIPAGVEDGMRVRLAGKGDAPLEGDGANGDLYVVLSVGAHPVFKRDGANILLDVSVPLNIALLGGTVRVPTIDGDVELTIPAGTQPNDRKVLRRRGAPKITSARRGPADDGERGDQWVTLRVSMPHSLTDRQRQLIEEAFGPASTTTGSTNKDKAADAASSDKSDKPDEHGAHKHSGGFMGFIRDITGYGDSNKHSDSPKVDKGSNSSNNSSNSKEDKKP</sequence>
<feature type="region of interest" description="Disordered" evidence="7">
    <location>
        <begin position="390"/>
        <end position="469"/>
    </location>
</feature>
<proteinExistence type="inferred from homology"/>
<evidence type="ECO:0000256" key="2">
    <source>
        <dbReference type="ARBA" id="ARBA00022737"/>
    </source>
</evidence>
<organism evidence="10 11">
    <name type="scientific">Polyrhizophydium stewartii</name>
    <dbReference type="NCBI Taxonomy" id="2732419"/>
    <lineage>
        <taxon>Eukaryota</taxon>
        <taxon>Fungi</taxon>
        <taxon>Fungi incertae sedis</taxon>
        <taxon>Chytridiomycota</taxon>
        <taxon>Chytridiomycota incertae sedis</taxon>
        <taxon>Chytridiomycetes</taxon>
        <taxon>Rhizophydiales</taxon>
        <taxon>Rhizophydiales incertae sedis</taxon>
        <taxon>Polyrhizophydium</taxon>
    </lineage>
</organism>
<name>A0ABR4NHH9_9FUNG</name>
<keyword evidence="3 6" id="KW-0863">Zinc-finger</keyword>
<dbReference type="HAMAP" id="MF_01152">
    <property type="entry name" value="DnaJ"/>
    <property type="match status" value="1"/>
</dbReference>
<dbReference type="CDD" id="cd10719">
    <property type="entry name" value="DnaJ_zf"/>
    <property type="match status" value="1"/>
</dbReference>
<gene>
    <name evidence="10" type="primary">MDJ1</name>
    <name evidence="10" type="ORF">HK105_201753</name>
</gene>
<dbReference type="NCBIfam" id="NF008035">
    <property type="entry name" value="PRK10767.1"/>
    <property type="match status" value="1"/>
</dbReference>
<dbReference type="PROSITE" id="PS51188">
    <property type="entry name" value="ZF_CR"/>
    <property type="match status" value="1"/>
</dbReference>
<dbReference type="Proteomes" id="UP001527925">
    <property type="component" value="Unassembled WGS sequence"/>
</dbReference>
<dbReference type="PRINTS" id="PR00625">
    <property type="entry name" value="JDOMAIN"/>
</dbReference>
<feature type="compositionally biased region" description="Basic and acidic residues" evidence="7">
    <location>
        <begin position="355"/>
        <end position="364"/>
    </location>
</feature>
<dbReference type="Gene3D" id="2.60.260.20">
    <property type="entry name" value="Urease metallochaperone UreE, N-terminal domain"/>
    <property type="match status" value="2"/>
</dbReference>
<comment type="caution">
    <text evidence="10">The sequence shown here is derived from an EMBL/GenBank/DDBJ whole genome shotgun (WGS) entry which is preliminary data.</text>
</comment>
<dbReference type="Pfam" id="PF00226">
    <property type="entry name" value="DnaJ"/>
    <property type="match status" value="1"/>
</dbReference>
<reference evidence="10 11" key="1">
    <citation type="submission" date="2023-09" db="EMBL/GenBank/DDBJ databases">
        <title>Pangenome analysis of Batrachochytrium dendrobatidis and related Chytrids.</title>
        <authorList>
            <person name="Yacoub M.N."/>
            <person name="Stajich J.E."/>
            <person name="James T.Y."/>
        </authorList>
    </citation>
    <scope>NUCLEOTIDE SEQUENCE [LARGE SCALE GENOMIC DNA]</scope>
    <source>
        <strain evidence="10 11">JEL0888</strain>
    </source>
</reference>
<dbReference type="CDD" id="cd06257">
    <property type="entry name" value="DnaJ"/>
    <property type="match status" value="1"/>
</dbReference>
<dbReference type="Gene3D" id="1.10.287.110">
    <property type="entry name" value="DnaJ domain"/>
    <property type="match status" value="1"/>
</dbReference>
<evidence type="ECO:0000256" key="4">
    <source>
        <dbReference type="ARBA" id="ARBA00022833"/>
    </source>
</evidence>
<dbReference type="InterPro" id="IPR012724">
    <property type="entry name" value="DnaJ"/>
</dbReference>
<accession>A0ABR4NHH9</accession>
<dbReference type="InterPro" id="IPR001623">
    <property type="entry name" value="DnaJ_domain"/>
</dbReference>
<evidence type="ECO:0000313" key="11">
    <source>
        <dbReference type="Proteomes" id="UP001527925"/>
    </source>
</evidence>
<dbReference type="InterPro" id="IPR008971">
    <property type="entry name" value="HSP40/DnaJ_pept-bd"/>
</dbReference>
<protein>
    <submittedName>
        <fullName evidence="10">Mdj1 protein</fullName>
    </submittedName>
</protein>